<reference evidence="2" key="1">
    <citation type="submission" date="2013-05" db="EMBL/GenBank/DDBJ databases">
        <authorList>
            <person name="Yim A.K.Y."/>
            <person name="Chan T.F."/>
            <person name="Ji K.M."/>
            <person name="Liu X.Y."/>
            <person name="Zhou J.W."/>
            <person name="Li R.Q."/>
            <person name="Yang K.Y."/>
            <person name="Li J."/>
            <person name="Li M."/>
            <person name="Law P.T.W."/>
            <person name="Wu Y.L."/>
            <person name="Cai Z.L."/>
            <person name="Qin H."/>
            <person name="Bao Y."/>
            <person name="Leung R.K.K."/>
            <person name="Ng P.K.S."/>
            <person name="Zou J."/>
            <person name="Zhong X.J."/>
            <person name="Ran P.X."/>
            <person name="Zhong N.S."/>
            <person name="Liu Z.G."/>
            <person name="Tsui S.K.W."/>
        </authorList>
    </citation>
    <scope>NUCLEOTIDE SEQUENCE</scope>
    <source>
        <strain evidence="2">Derf</strain>
        <tissue evidence="2">Whole organism</tissue>
    </source>
</reference>
<name>A0A922L1Q9_DERFA</name>
<keyword evidence="1" id="KW-1133">Transmembrane helix</keyword>
<organism evidence="2 3">
    <name type="scientific">Dermatophagoides farinae</name>
    <name type="common">American house dust mite</name>
    <dbReference type="NCBI Taxonomy" id="6954"/>
    <lineage>
        <taxon>Eukaryota</taxon>
        <taxon>Metazoa</taxon>
        <taxon>Ecdysozoa</taxon>
        <taxon>Arthropoda</taxon>
        <taxon>Chelicerata</taxon>
        <taxon>Arachnida</taxon>
        <taxon>Acari</taxon>
        <taxon>Acariformes</taxon>
        <taxon>Sarcoptiformes</taxon>
        <taxon>Astigmata</taxon>
        <taxon>Psoroptidia</taxon>
        <taxon>Analgoidea</taxon>
        <taxon>Pyroglyphidae</taxon>
        <taxon>Dermatophagoidinae</taxon>
        <taxon>Dermatophagoides</taxon>
    </lineage>
</organism>
<feature type="transmembrane region" description="Helical" evidence="1">
    <location>
        <begin position="132"/>
        <end position="149"/>
    </location>
</feature>
<protein>
    <submittedName>
        <fullName evidence="2">Uncharacterized protein</fullName>
    </submittedName>
</protein>
<keyword evidence="3" id="KW-1185">Reference proteome</keyword>
<sequence length="275" mass="32742">MQCLHKLAKNNQMTTIVVSIHSPNSDILELFDKIYILAKGGVCIYSDAPNLLDDKIDIERMDQQQQKPPIEEYMKIACNNINDNDIVRRLAIDVNREENERLTQSFIVDHEQLLFQRNWIIMQNRSFYFRDFYLQFYRMFHIYSGFYIFAKNFRPEHRNLFIIAMLIFNSGIYTVYYILAISFSQYRLFYNVLAFMECSHTTADLAIFLTEKLSPMDDVFILVVRSVIVIITKSICSGRFLCNIDHVYLDVWKLQAFNYFANNLDFYYFVIILVK</sequence>
<accession>A0A922L1Q9</accession>
<proteinExistence type="predicted"/>
<reference evidence="2" key="2">
    <citation type="journal article" date="2022" name="Res Sq">
        <title>Comparative Genomics Reveals Insights into the Divergent Evolution of Astigmatic Mites and Household Pest Adaptations.</title>
        <authorList>
            <person name="Xiong Q."/>
            <person name="Wan A.T.-Y."/>
            <person name="Liu X.-Y."/>
            <person name="Fung C.S.-H."/>
            <person name="Xiao X."/>
            <person name="Malainual N."/>
            <person name="Hou J."/>
            <person name="Wang L."/>
            <person name="Wang M."/>
            <person name="Yang K."/>
            <person name="Cui Y."/>
            <person name="Leung E."/>
            <person name="Nong W."/>
            <person name="Shin S.-K."/>
            <person name="Au S."/>
            <person name="Jeong K.Y."/>
            <person name="Chew F.T."/>
            <person name="Hui J."/>
            <person name="Leung T.F."/>
            <person name="Tungtrongchitr A."/>
            <person name="Zhong N."/>
            <person name="Liu Z."/>
            <person name="Tsui S."/>
        </authorList>
    </citation>
    <scope>NUCLEOTIDE SEQUENCE</scope>
    <source>
        <strain evidence="2">Derf</strain>
        <tissue evidence="2">Whole organism</tissue>
    </source>
</reference>
<dbReference type="AlphaFoldDB" id="A0A922L1Q9"/>
<keyword evidence="1" id="KW-0472">Membrane</keyword>
<feature type="transmembrane region" description="Helical" evidence="1">
    <location>
        <begin position="161"/>
        <end position="179"/>
    </location>
</feature>
<evidence type="ECO:0000256" key="1">
    <source>
        <dbReference type="SAM" id="Phobius"/>
    </source>
</evidence>
<gene>
    <name evidence="2" type="ORF">DERF_009648</name>
</gene>
<dbReference type="EMBL" id="ASGP02000004">
    <property type="protein sequence ID" value="KAH9511177.1"/>
    <property type="molecule type" value="Genomic_DNA"/>
</dbReference>
<comment type="caution">
    <text evidence="2">The sequence shown here is derived from an EMBL/GenBank/DDBJ whole genome shotgun (WGS) entry which is preliminary data.</text>
</comment>
<dbReference type="Proteomes" id="UP000790347">
    <property type="component" value="Unassembled WGS sequence"/>
</dbReference>
<evidence type="ECO:0000313" key="2">
    <source>
        <dbReference type="EMBL" id="KAH9511177.1"/>
    </source>
</evidence>
<evidence type="ECO:0000313" key="3">
    <source>
        <dbReference type="Proteomes" id="UP000790347"/>
    </source>
</evidence>
<keyword evidence="1" id="KW-0812">Transmembrane</keyword>